<dbReference type="InterPro" id="IPR025306">
    <property type="entry name" value="Zn-bnd_dom_prob"/>
</dbReference>
<comment type="caution">
    <text evidence="2">The sequence shown here is derived from an EMBL/GenBank/DDBJ whole genome shotgun (WGS) entry which is preliminary data.</text>
</comment>
<gene>
    <name evidence="2" type="ORF">DZC30_07390</name>
</gene>
<reference evidence="2 3" key="1">
    <citation type="submission" date="2018-08" db="EMBL/GenBank/DDBJ databases">
        <title>Comamonas testosteroni strain SWCO2.</title>
        <authorList>
            <person name="Jiang N."/>
            <person name="Zhang X.Z."/>
        </authorList>
    </citation>
    <scope>NUCLEOTIDE SEQUENCE [LARGE SCALE GENOMIC DNA]</scope>
    <source>
        <strain evidence="2 3">SWCO2</strain>
    </source>
</reference>
<dbReference type="Pfam" id="PF13451">
    <property type="entry name" value="zf_Tbcl"/>
    <property type="match status" value="1"/>
</dbReference>
<evidence type="ECO:0000313" key="3">
    <source>
        <dbReference type="Proteomes" id="UP000261948"/>
    </source>
</evidence>
<evidence type="ECO:0000259" key="1">
    <source>
        <dbReference type="Pfam" id="PF13451"/>
    </source>
</evidence>
<evidence type="ECO:0000313" key="2">
    <source>
        <dbReference type="EMBL" id="RGE45760.1"/>
    </source>
</evidence>
<dbReference type="EMBL" id="QURR01000007">
    <property type="protein sequence ID" value="RGE45760.1"/>
    <property type="molecule type" value="Genomic_DNA"/>
</dbReference>
<sequence length="129" mass="14750">MKSGKQRKAEIQQQRAARALKTVVAKPAQPALPAQGTAPCNPLKLAPYNSYGQPDFVARGYYQDQPFCCKDCGKQEVWTATRQKWWYEVAQGQVFTTANRCNSCRRKERERIAEARRIQQQGMQNKEAL</sequence>
<proteinExistence type="predicted"/>
<dbReference type="AlphaFoldDB" id="A0A373FNM9"/>
<organism evidence="2 3">
    <name type="scientific">Comamonas testosteroni</name>
    <name type="common">Pseudomonas testosteroni</name>
    <dbReference type="NCBI Taxonomy" id="285"/>
    <lineage>
        <taxon>Bacteria</taxon>
        <taxon>Pseudomonadati</taxon>
        <taxon>Pseudomonadota</taxon>
        <taxon>Betaproteobacteria</taxon>
        <taxon>Burkholderiales</taxon>
        <taxon>Comamonadaceae</taxon>
        <taxon>Comamonas</taxon>
    </lineage>
</organism>
<name>A0A373FNM9_COMTE</name>
<protein>
    <recommendedName>
        <fullName evidence="1">Probable zinc-binding domain-containing protein</fullName>
    </recommendedName>
</protein>
<feature type="domain" description="Probable zinc-binding" evidence="1">
    <location>
        <begin position="63"/>
        <end position="111"/>
    </location>
</feature>
<dbReference type="OrthoDB" id="289270at2"/>
<dbReference type="Proteomes" id="UP000261948">
    <property type="component" value="Unassembled WGS sequence"/>
</dbReference>
<keyword evidence="3" id="KW-1185">Reference proteome</keyword>
<accession>A0A373FNM9</accession>